<comment type="similarity">
    <text evidence="2">Belongs to the acyltransferase 3 family.</text>
</comment>
<dbReference type="Proteomes" id="UP000504882">
    <property type="component" value="Unassembled WGS sequence"/>
</dbReference>
<dbReference type="InterPro" id="IPR002656">
    <property type="entry name" value="Acyl_transf_3_dom"/>
</dbReference>
<evidence type="ECO:0000256" key="6">
    <source>
        <dbReference type="ARBA" id="ARBA00023136"/>
    </source>
</evidence>
<keyword evidence="3" id="KW-1003">Cell membrane</keyword>
<keyword evidence="4 7" id="KW-0812">Transmembrane</keyword>
<feature type="transmembrane region" description="Helical" evidence="7">
    <location>
        <begin position="297"/>
        <end position="314"/>
    </location>
</feature>
<evidence type="ECO:0000256" key="1">
    <source>
        <dbReference type="ARBA" id="ARBA00004651"/>
    </source>
</evidence>
<comment type="caution">
    <text evidence="9">The sequence shown here is derived from an EMBL/GenBank/DDBJ whole genome shotgun (WGS) entry which is preliminary data.</text>
</comment>
<gene>
    <name evidence="9" type="ORF">EXU48_01950</name>
</gene>
<dbReference type="PANTHER" id="PTHR40074:SF4">
    <property type="entry name" value="INNER MEMBRANE PROTEIN YCFT"/>
    <property type="match status" value="1"/>
</dbReference>
<evidence type="ECO:0000313" key="9">
    <source>
        <dbReference type="EMBL" id="TDE98975.1"/>
    </source>
</evidence>
<proteinExistence type="inferred from homology"/>
<accession>A0ABY2E8Z1</accession>
<feature type="transmembrane region" description="Helical" evidence="7">
    <location>
        <begin position="81"/>
        <end position="99"/>
    </location>
</feature>
<protein>
    <recommendedName>
        <fullName evidence="8">Acyltransferase 3 domain-containing protein</fullName>
    </recommendedName>
</protein>
<keyword evidence="6 7" id="KW-0472">Membrane</keyword>
<sequence>MLPGVREDWVDLAKGIAIVLVVSFHAVVFPASLGLVQEWRDLAALLDTFRMPFFFFTSGLFAAKALRASLGALWRTRVARLLWLFVLWSVIWFAAFYAAPPLGTSRIGQRPDELVLLFLSPNQNTWYVYALALYFLLAWALRRLPTALQIGLAAALAVAFDVGLLDATNGAVDRMGRGFVWFLVAVHLGPRVRALAPRVRWWHPLLALTMYGSAAMLVDLNGVKDAPFVRLTLAALAVLAGCALAVALSRVAALDWLRALGRRTLEVYLVHFYVILGLCLLLAPVAARIAESRVLDLTLPLLLTAVAVLVPLGVRRLTRRLTWLWDRPHLAPREDMEVVTVSG</sequence>
<evidence type="ECO:0000313" key="10">
    <source>
        <dbReference type="Proteomes" id="UP000504882"/>
    </source>
</evidence>
<comment type="subcellular location">
    <subcellularLocation>
        <location evidence="1">Cell membrane</location>
        <topology evidence="1">Multi-pass membrane protein</topology>
    </subcellularLocation>
</comment>
<feature type="transmembrane region" description="Helical" evidence="7">
    <location>
        <begin position="148"/>
        <end position="165"/>
    </location>
</feature>
<feature type="transmembrane region" description="Helical" evidence="7">
    <location>
        <begin position="265"/>
        <end position="285"/>
    </location>
</feature>
<feature type="transmembrane region" description="Helical" evidence="7">
    <location>
        <begin position="53"/>
        <end position="74"/>
    </location>
</feature>
<evidence type="ECO:0000256" key="5">
    <source>
        <dbReference type="ARBA" id="ARBA00022989"/>
    </source>
</evidence>
<dbReference type="Pfam" id="PF01757">
    <property type="entry name" value="Acyl_transf_3"/>
    <property type="match status" value="1"/>
</dbReference>
<feature type="transmembrane region" description="Helical" evidence="7">
    <location>
        <begin position="230"/>
        <end position="253"/>
    </location>
</feature>
<feature type="domain" description="Acyltransferase 3" evidence="8">
    <location>
        <begin position="8"/>
        <end position="311"/>
    </location>
</feature>
<reference evidence="9 10" key="1">
    <citation type="submission" date="2019-03" db="EMBL/GenBank/DDBJ databases">
        <title>Genomic features of bacteria from cold environments.</title>
        <authorList>
            <person name="Shen L."/>
        </authorList>
    </citation>
    <scope>NUCLEOTIDE SEQUENCE [LARGE SCALE GENOMIC DNA]</scope>
    <source>
        <strain evidence="10">T3246-1</strain>
    </source>
</reference>
<feature type="transmembrane region" description="Helical" evidence="7">
    <location>
        <begin position="124"/>
        <end position="141"/>
    </location>
</feature>
<feature type="transmembrane region" description="Helical" evidence="7">
    <location>
        <begin position="12"/>
        <end position="33"/>
    </location>
</feature>
<organism evidence="9 10">
    <name type="scientific">Occultella glacieicola</name>
    <dbReference type="NCBI Taxonomy" id="2518684"/>
    <lineage>
        <taxon>Bacteria</taxon>
        <taxon>Bacillati</taxon>
        <taxon>Actinomycetota</taxon>
        <taxon>Actinomycetes</taxon>
        <taxon>Micrococcales</taxon>
        <taxon>Ruaniaceae</taxon>
        <taxon>Occultella</taxon>
    </lineage>
</organism>
<evidence type="ECO:0000256" key="3">
    <source>
        <dbReference type="ARBA" id="ARBA00022475"/>
    </source>
</evidence>
<evidence type="ECO:0000256" key="2">
    <source>
        <dbReference type="ARBA" id="ARBA00007400"/>
    </source>
</evidence>
<evidence type="ECO:0000256" key="7">
    <source>
        <dbReference type="SAM" id="Phobius"/>
    </source>
</evidence>
<dbReference type="EMBL" id="SMNA01000001">
    <property type="protein sequence ID" value="TDE98975.1"/>
    <property type="molecule type" value="Genomic_DNA"/>
</dbReference>
<evidence type="ECO:0000259" key="8">
    <source>
        <dbReference type="Pfam" id="PF01757"/>
    </source>
</evidence>
<evidence type="ECO:0000256" key="4">
    <source>
        <dbReference type="ARBA" id="ARBA00022692"/>
    </source>
</evidence>
<dbReference type="PANTHER" id="PTHR40074">
    <property type="entry name" value="O-ACETYLTRANSFERASE WECH"/>
    <property type="match status" value="1"/>
</dbReference>
<keyword evidence="10" id="KW-1185">Reference proteome</keyword>
<keyword evidence="5 7" id="KW-1133">Transmembrane helix</keyword>
<name>A0ABY2E8Z1_9MICO</name>